<evidence type="ECO:0000256" key="2">
    <source>
        <dbReference type="SAM" id="MobiDB-lite"/>
    </source>
</evidence>
<feature type="chain" id="PRO_5032551745" description="Peptidase S1 domain-containing protein" evidence="3">
    <location>
        <begin position="19"/>
        <end position="385"/>
    </location>
</feature>
<organism evidence="5 6">
    <name type="scientific">Brachionus calyciflorus</name>
    <dbReference type="NCBI Taxonomy" id="104777"/>
    <lineage>
        <taxon>Eukaryota</taxon>
        <taxon>Metazoa</taxon>
        <taxon>Spiralia</taxon>
        <taxon>Gnathifera</taxon>
        <taxon>Rotifera</taxon>
        <taxon>Eurotatoria</taxon>
        <taxon>Monogononta</taxon>
        <taxon>Pseudotrocha</taxon>
        <taxon>Ploima</taxon>
        <taxon>Brachionidae</taxon>
        <taxon>Brachionus</taxon>
    </lineage>
</organism>
<keyword evidence="3" id="KW-0732">Signal</keyword>
<evidence type="ECO:0000313" key="6">
    <source>
        <dbReference type="Proteomes" id="UP000663879"/>
    </source>
</evidence>
<dbReference type="Pfam" id="PF00089">
    <property type="entry name" value="Trypsin"/>
    <property type="match status" value="1"/>
</dbReference>
<protein>
    <recommendedName>
        <fullName evidence="4">Peptidase S1 domain-containing protein</fullName>
    </recommendedName>
</protein>
<keyword evidence="6" id="KW-1185">Reference proteome</keyword>
<dbReference type="EMBL" id="CAJNOC010000831">
    <property type="protein sequence ID" value="CAF0807953.1"/>
    <property type="molecule type" value="Genomic_DNA"/>
</dbReference>
<dbReference type="FunFam" id="2.40.10.10:FF:000004">
    <property type="entry name" value="Tryptase gamma 1"/>
    <property type="match status" value="1"/>
</dbReference>
<dbReference type="InterPro" id="IPR043504">
    <property type="entry name" value="Peptidase_S1_PA_chymotrypsin"/>
</dbReference>
<dbReference type="InterPro" id="IPR001314">
    <property type="entry name" value="Peptidase_S1A"/>
</dbReference>
<feature type="signal peptide" evidence="3">
    <location>
        <begin position="1"/>
        <end position="18"/>
    </location>
</feature>
<evidence type="ECO:0000313" key="5">
    <source>
        <dbReference type="EMBL" id="CAF0807953.1"/>
    </source>
</evidence>
<name>A0A813T2F0_9BILA</name>
<dbReference type="PANTHER" id="PTHR24252">
    <property type="entry name" value="ACROSIN-RELATED"/>
    <property type="match status" value="1"/>
</dbReference>
<dbReference type="InterPro" id="IPR001254">
    <property type="entry name" value="Trypsin_dom"/>
</dbReference>
<dbReference type="InterPro" id="IPR013865">
    <property type="entry name" value="FAM32A"/>
</dbReference>
<evidence type="ECO:0000259" key="4">
    <source>
        <dbReference type="PROSITE" id="PS50240"/>
    </source>
</evidence>
<evidence type="ECO:0000256" key="3">
    <source>
        <dbReference type="SAM" id="SignalP"/>
    </source>
</evidence>
<feature type="compositionally biased region" description="Basic and acidic residues" evidence="2">
    <location>
        <begin position="319"/>
        <end position="336"/>
    </location>
</feature>
<dbReference type="PANTHER" id="PTHR24252:SF7">
    <property type="entry name" value="HYALIN"/>
    <property type="match status" value="1"/>
</dbReference>
<dbReference type="Pfam" id="PF08555">
    <property type="entry name" value="FAM32A"/>
    <property type="match status" value="1"/>
</dbReference>
<evidence type="ECO:0000256" key="1">
    <source>
        <dbReference type="ARBA" id="ARBA00023157"/>
    </source>
</evidence>
<accession>A0A813T2F0</accession>
<dbReference type="GO" id="GO:0006508">
    <property type="term" value="P:proteolysis"/>
    <property type="evidence" value="ECO:0007669"/>
    <property type="project" value="InterPro"/>
</dbReference>
<dbReference type="CDD" id="cd00190">
    <property type="entry name" value="Tryp_SPc"/>
    <property type="match status" value="1"/>
</dbReference>
<gene>
    <name evidence="5" type="ORF">OXX778_LOCUS6819</name>
</gene>
<dbReference type="InterPro" id="IPR009003">
    <property type="entry name" value="Peptidase_S1_PA"/>
</dbReference>
<keyword evidence="1" id="KW-1015">Disulfide bond</keyword>
<reference evidence="5" key="1">
    <citation type="submission" date="2021-02" db="EMBL/GenBank/DDBJ databases">
        <authorList>
            <person name="Nowell W R."/>
        </authorList>
    </citation>
    <scope>NUCLEOTIDE SEQUENCE</scope>
    <source>
        <strain evidence="5">Ploen Becks lab</strain>
    </source>
</reference>
<dbReference type="PROSITE" id="PS00135">
    <property type="entry name" value="TRYPSIN_SER"/>
    <property type="match status" value="1"/>
</dbReference>
<dbReference type="Gene3D" id="2.40.10.10">
    <property type="entry name" value="Trypsin-like serine proteases"/>
    <property type="match status" value="1"/>
</dbReference>
<sequence length="385" mass="43121">MNVHDITVTFFIVVSVLSKEFLSCGTPLIKDSKGRIINGEIALPNSWPWMVSIRHISPGSKTFYHTCGGSLISPNFVLTTAHCVLGRAIESLSATIGSNYLDENNQTFYSFSEIFVHPDYEPVSKGDIALLKLKNRIEFKENISPICLPTSSNVSVIFNQTVVVLGWGSTSGENALSKLSNRLLQASLKIQNEVKPSICKDFESFFYCALDPSTKKSNICFGDSGGPLMFFKDEKCGDSSSTTTQVMTQNILTKNIWDPIKNSTMSYECAGGSLKLKGVSDKKIKKKKKSKIDPEALKQELLMPKVSKPEFEDSNSNSKDSEIKSEKKSTKTKAELAFERLQEKRNQEKILQRAEKSHKERVELYNKHLDSLTEYNDIPKVSWTK</sequence>
<dbReference type="InterPro" id="IPR033116">
    <property type="entry name" value="TRYPSIN_SER"/>
</dbReference>
<dbReference type="SMART" id="SM00020">
    <property type="entry name" value="Tryp_SPc"/>
    <property type="match status" value="1"/>
</dbReference>
<feature type="region of interest" description="Disordered" evidence="2">
    <location>
        <begin position="303"/>
        <end position="336"/>
    </location>
</feature>
<dbReference type="OrthoDB" id="205403at2759"/>
<dbReference type="PROSITE" id="PS50240">
    <property type="entry name" value="TRYPSIN_DOM"/>
    <property type="match status" value="1"/>
</dbReference>
<comment type="caution">
    <text evidence="5">The sequence shown here is derived from an EMBL/GenBank/DDBJ whole genome shotgun (WGS) entry which is preliminary data.</text>
</comment>
<dbReference type="AlphaFoldDB" id="A0A813T2F0"/>
<dbReference type="SUPFAM" id="SSF50494">
    <property type="entry name" value="Trypsin-like serine proteases"/>
    <property type="match status" value="1"/>
</dbReference>
<proteinExistence type="predicted"/>
<dbReference type="PRINTS" id="PR00722">
    <property type="entry name" value="CHYMOTRYPSIN"/>
</dbReference>
<dbReference type="GO" id="GO:0004252">
    <property type="term" value="F:serine-type endopeptidase activity"/>
    <property type="evidence" value="ECO:0007669"/>
    <property type="project" value="InterPro"/>
</dbReference>
<dbReference type="Proteomes" id="UP000663879">
    <property type="component" value="Unassembled WGS sequence"/>
</dbReference>
<feature type="domain" description="Peptidase S1" evidence="4">
    <location>
        <begin position="36"/>
        <end position="270"/>
    </location>
</feature>